<dbReference type="Pfam" id="PF01909">
    <property type="entry name" value="NTP_transf_2"/>
    <property type="match status" value="1"/>
</dbReference>
<dbReference type="GO" id="GO:0016779">
    <property type="term" value="F:nucleotidyltransferase activity"/>
    <property type="evidence" value="ECO:0007669"/>
    <property type="project" value="InterPro"/>
</dbReference>
<evidence type="ECO:0000313" key="2">
    <source>
        <dbReference type="EMBL" id="QAR32130.1"/>
    </source>
</evidence>
<dbReference type="KEGG" id="gtl:EP073_01565"/>
<organism evidence="2 3">
    <name type="scientific">Geovibrio thiophilus</name>
    <dbReference type="NCBI Taxonomy" id="139438"/>
    <lineage>
        <taxon>Bacteria</taxon>
        <taxon>Pseudomonadati</taxon>
        <taxon>Deferribacterota</taxon>
        <taxon>Deferribacteres</taxon>
        <taxon>Deferribacterales</taxon>
        <taxon>Geovibrionaceae</taxon>
        <taxon>Geovibrio</taxon>
    </lineage>
</organism>
<dbReference type="OrthoDB" id="5334523at2"/>
<protein>
    <recommendedName>
        <fullName evidence="1">Polymerase nucleotidyl transferase domain-containing protein</fullName>
    </recommendedName>
</protein>
<evidence type="ECO:0000313" key="3">
    <source>
        <dbReference type="Proteomes" id="UP000287502"/>
    </source>
</evidence>
<dbReference type="InterPro" id="IPR002934">
    <property type="entry name" value="Polymerase_NTP_transf_dom"/>
</dbReference>
<feature type="domain" description="Polymerase nucleotidyl transferase" evidence="1">
    <location>
        <begin position="4"/>
        <end position="74"/>
    </location>
</feature>
<gene>
    <name evidence="2" type="ORF">EP073_01565</name>
</gene>
<dbReference type="SUPFAM" id="SSF81301">
    <property type="entry name" value="Nucleotidyltransferase"/>
    <property type="match status" value="1"/>
</dbReference>
<dbReference type="CDD" id="cd05403">
    <property type="entry name" value="NT_KNTase_like"/>
    <property type="match status" value="1"/>
</dbReference>
<dbReference type="EMBL" id="CP035108">
    <property type="protein sequence ID" value="QAR32130.1"/>
    <property type="molecule type" value="Genomic_DNA"/>
</dbReference>
<dbReference type="AlphaFoldDB" id="A0A3R6AWH4"/>
<keyword evidence="3" id="KW-1185">Reference proteome</keyword>
<dbReference type="InterPro" id="IPR043519">
    <property type="entry name" value="NT_sf"/>
</dbReference>
<accession>A0A3R6AWH4</accession>
<dbReference type="Gene3D" id="3.30.460.10">
    <property type="entry name" value="Beta Polymerase, domain 2"/>
    <property type="match status" value="1"/>
</dbReference>
<proteinExistence type="predicted"/>
<dbReference type="Proteomes" id="UP000287502">
    <property type="component" value="Chromosome"/>
</dbReference>
<evidence type="ECO:0000259" key="1">
    <source>
        <dbReference type="Pfam" id="PF01909"/>
    </source>
</evidence>
<name>A0A3R6AWH4_9BACT</name>
<reference evidence="2 3" key="1">
    <citation type="submission" date="2019-01" db="EMBL/GenBank/DDBJ databases">
        <title>Geovibrio thiophilus DSM 11263, complete genome.</title>
        <authorList>
            <person name="Spring S."/>
            <person name="Bunk B."/>
            <person name="Sproer C."/>
        </authorList>
    </citation>
    <scope>NUCLEOTIDE SEQUENCE [LARGE SCALE GENOMIC DNA]</scope>
    <source>
        <strain evidence="2 3">DSM 11263</strain>
    </source>
</reference>
<dbReference type="RefSeq" id="WP_128465417.1">
    <property type="nucleotide sequence ID" value="NZ_CP035108.1"/>
</dbReference>
<sequence>MIIGCTGSTARGDDTYASDIDLVYEIDNPKEFTARNGGFGAFSRIAEIRSELENALNNKVDLIARNSLNEIGRKYILKDMKYVD</sequence>